<keyword evidence="12" id="KW-0460">Magnesium</keyword>
<evidence type="ECO:0000256" key="4">
    <source>
        <dbReference type="ARBA" id="ARBA00005283"/>
    </source>
</evidence>
<dbReference type="AlphaFoldDB" id="A0A915N5T2"/>
<keyword evidence="15" id="KW-0325">Glycoprotein</keyword>
<evidence type="ECO:0000256" key="15">
    <source>
        <dbReference type="ARBA" id="ARBA00023180"/>
    </source>
</evidence>
<evidence type="ECO:0000313" key="21">
    <source>
        <dbReference type="Proteomes" id="UP000887561"/>
    </source>
</evidence>
<evidence type="ECO:0000256" key="10">
    <source>
        <dbReference type="ARBA" id="ARBA00022801"/>
    </source>
</evidence>
<dbReference type="InterPro" id="IPR006086">
    <property type="entry name" value="XPG-I_dom"/>
</dbReference>
<proteinExistence type="inferred from homology"/>
<dbReference type="InterPro" id="IPR042568">
    <property type="entry name" value="QSOX_FAD-bd_sf"/>
</dbReference>
<evidence type="ECO:0000256" key="9">
    <source>
        <dbReference type="ARBA" id="ARBA00022759"/>
    </source>
</evidence>
<evidence type="ECO:0000256" key="13">
    <source>
        <dbReference type="ARBA" id="ARBA00023002"/>
    </source>
</evidence>
<dbReference type="GO" id="GO:0016787">
    <property type="term" value="F:hydrolase activity"/>
    <property type="evidence" value="ECO:0007669"/>
    <property type="project" value="UniProtKB-KW"/>
</dbReference>
<evidence type="ECO:0000256" key="16">
    <source>
        <dbReference type="ARBA" id="ARBA00023242"/>
    </source>
</evidence>
<dbReference type="Pfam" id="PF00085">
    <property type="entry name" value="Thioredoxin"/>
    <property type="match status" value="1"/>
</dbReference>
<comment type="cofactor">
    <cofactor evidence="1">
        <name>Mg(2+)</name>
        <dbReference type="ChEBI" id="CHEBI:18420"/>
    </cofactor>
</comment>
<feature type="transmembrane region" description="Helical" evidence="18">
    <location>
        <begin position="1159"/>
        <end position="1177"/>
    </location>
</feature>
<comment type="similarity">
    <text evidence="4">Belongs to the XPG/RAD2 endonuclease family. XPG subfamily.</text>
</comment>
<evidence type="ECO:0000256" key="8">
    <source>
        <dbReference type="ARBA" id="ARBA00022723"/>
    </source>
</evidence>
<dbReference type="GO" id="GO:0003697">
    <property type="term" value="F:single-stranded DNA binding"/>
    <property type="evidence" value="ECO:0007669"/>
    <property type="project" value="InterPro"/>
</dbReference>
<dbReference type="GO" id="GO:0006289">
    <property type="term" value="P:nucleotide-excision repair"/>
    <property type="evidence" value="ECO:0007669"/>
    <property type="project" value="InterPro"/>
</dbReference>
<dbReference type="SUPFAM" id="SSF88723">
    <property type="entry name" value="PIN domain-like"/>
    <property type="match status" value="1"/>
</dbReference>
<feature type="domain" description="Thioredoxin" evidence="20">
    <location>
        <begin position="631"/>
        <end position="759"/>
    </location>
</feature>
<keyword evidence="10" id="KW-0378">Hydrolase</keyword>
<dbReference type="Gene3D" id="3.40.50.1010">
    <property type="entry name" value="5'-nuclease"/>
    <property type="match status" value="2"/>
</dbReference>
<dbReference type="InterPro" id="IPR001044">
    <property type="entry name" value="XPG/Rad2_eukaryotes"/>
</dbReference>
<keyword evidence="13 18" id="KW-0560">Oxidoreductase</keyword>
<evidence type="ECO:0000259" key="20">
    <source>
        <dbReference type="PROSITE" id="PS51352"/>
    </source>
</evidence>
<keyword evidence="6 18" id="KW-0285">Flavoprotein</keyword>
<keyword evidence="9" id="KW-0255">Endonuclease</keyword>
<dbReference type="PROSITE" id="PS51352">
    <property type="entry name" value="THIOREDOXIN_2"/>
    <property type="match status" value="1"/>
</dbReference>
<dbReference type="InterPro" id="IPR008918">
    <property type="entry name" value="HhH2"/>
</dbReference>
<comment type="cofactor">
    <cofactor evidence="2 18">
        <name>FAD</name>
        <dbReference type="ChEBI" id="CHEBI:57692"/>
    </cofactor>
</comment>
<dbReference type="EC" id="1.8.3.2" evidence="18"/>
<dbReference type="SUPFAM" id="SSF47807">
    <property type="entry name" value="5' to 3' exonuclease, C-terminal subdomain"/>
    <property type="match status" value="1"/>
</dbReference>
<dbReference type="PRINTS" id="PR00853">
    <property type="entry name" value="XPGRADSUPER"/>
</dbReference>
<evidence type="ECO:0000256" key="12">
    <source>
        <dbReference type="ARBA" id="ARBA00022842"/>
    </source>
</evidence>
<keyword evidence="21" id="KW-1185">Reference proteome</keyword>
<evidence type="ECO:0000256" key="1">
    <source>
        <dbReference type="ARBA" id="ARBA00001946"/>
    </source>
</evidence>
<evidence type="ECO:0000259" key="19">
    <source>
        <dbReference type="PROSITE" id="PS51324"/>
    </source>
</evidence>
<dbReference type="PANTHER" id="PTHR16171:SF7">
    <property type="entry name" value="DNA REPAIR PROTEIN RAD2"/>
    <property type="match status" value="1"/>
</dbReference>
<dbReference type="Gene3D" id="1.10.150.20">
    <property type="entry name" value="5' to 3' exonuclease, C-terminal subdomain"/>
    <property type="match status" value="1"/>
</dbReference>
<dbReference type="PRINTS" id="PR00066">
    <property type="entry name" value="XRODRMPGMNTG"/>
</dbReference>
<keyword evidence="14" id="KW-1015">Disulfide bond</keyword>
<dbReference type="Pfam" id="PF04777">
    <property type="entry name" value="Evr1_Alr"/>
    <property type="match status" value="1"/>
</dbReference>
<keyword evidence="18" id="KW-1133">Transmembrane helix</keyword>
<dbReference type="Gene3D" id="3.40.30.10">
    <property type="entry name" value="Glutaredoxin"/>
    <property type="match status" value="1"/>
</dbReference>
<evidence type="ECO:0000256" key="18">
    <source>
        <dbReference type="RuleBase" id="RU371123"/>
    </source>
</evidence>
<dbReference type="SMART" id="SM00485">
    <property type="entry name" value="XPGN"/>
    <property type="match status" value="1"/>
</dbReference>
<comment type="catalytic activity">
    <reaction evidence="17 18">
        <text>2 R'C(R)SH + O2 = R'C(R)S-S(R)CR' + H2O2</text>
        <dbReference type="Rhea" id="RHEA:17357"/>
        <dbReference type="ChEBI" id="CHEBI:15379"/>
        <dbReference type="ChEBI" id="CHEBI:16240"/>
        <dbReference type="ChEBI" id="CHEBI:16520"/>
        <dbReference type="ChEBI" id="CHEBI:17412"/>
        <dbReference type="EC" id="1.8.3.2"/>
    </reaction>
</comment>
<reference evidence="22" key="1">
    <citation type="submission" date="2022-11" db="UniProtKB">
        <authorList>
            <consortium name="WormBaseParasite"/>
        </authorList>
    </citation>
    <scope>IDENTIFICATION</scope>
</reference>
<dbReference type="GO" id="GO:0005634">
    <property type="term" value="C:nucleus"/>
    <property type="evidence" value="ECO:0007669"/>
    <property type="project" value="UniProtKB-SubCell"/>
</dbReference>
<dbReference type="InterPro" id="IPR040986">
    <property type="entry name" value="QSOX_FAD-bd_dom"/>
</dbReference>
<dbReference type="InterPro" id="IPR013766">
    <property type="entry name" value="Thioredoxin_domain"/>
</dbReference>
<dbReference type="Pfam" id="PF18371">
    <property type="entry name" value="FAD_SOX"/>
    <property type="match status" value="1"/>
</dbReference>
<comment type="subcellular location">
    <subcellularLocation>
        <location evidence="3">Nucleus</location>
    </subcellularLocation>
</comment>
<evidence type="ECO:0000256" key="14">
    <source>
        <dbReference type="ARBA" id="ARBA00023157"/>
    </source>
</evidence>
<dbReference type="InterPro" id="IPR017905">
    <property type="entry name" value="ERV/ALR_sulphydryl_oxidase"/>
</dbReference>
<dbReference type="GO" id="GO:0016972">
    <property type="term" value="F:thiol oxidase activity"/>
    <property type="evidence" value="ECO:0007669"/>
    <property type="project" value="UniProtKB-EC"/>
</dbReference>
<dbReference type="Pfam" id="PF00752">
    <property type="entry name" value="XPG_N"/>
    <property type="match status" value="1"/>
</dbReference>
<sequence length="1196" mass="137283">MGIHGLWPLLKVTSTPITLDELEGKRLAIDISLWIHQAQCFDIDKQSSKPHLTILINRIAKLLFYKIRPVFVFDGDNLPRFKKQILRDRMLKSHLQEFNINRGQKRIFERVANGHLNSDRPENVPLKNYKIGNCGNTTANTLDDCNIPSTSNLKSLSNDSDSDISSDNFVNDSGIYSSKIDAQISRLEEHRERERNTLLKQSDIPDDAKQFSNFQLQRLLQRNQTNYNLKKLKEERVRNIIDISQNDYNGIKVIIADKFQQVHVLPPTGGFDDKIAKSTFYENFDTGHKCEVTSQSASISSDDDSDDFIDVSDPELIDDSDACSTITNDIEVVDEFTFVKSDGNNSPRISSESVEEFNEIAANKDDFLLPKNSSKNKLNGNNSKAERDGIYADCQKLLFILGLPFMESPAEAEAQCAELERLNLVDGIVSDDSDVWLFGAKHVYKNMFSRKMNLEKYSSEDIRQKLGLTRCGFIQLGLLAGGDYSQGLKQIGVVAALELISEFLISSDDVDNLLDKVLCSLKKISEWILSKRLKGNNSVFIESPRRISLRKIIEANNSDETIKMFPNIEIIEAYAKPLVDSSTKKFKWRQVDFLALDSFLQINLGITKEDIFKKTHGAFERWNDFITAETQSFQQRITNFTKVLPSLESTSTNILSPTERPTAFFVEFYSSWCGHCIEYKPLYVKIATAMKRWRKVVVVAVLNCADEVNAPVCREHAIDAFPSLKYFHVNSKNKDDSINFKDDKRNVLLVTQRISEYAKGDFDKGLAPHSWPKLEFESDTKTLVDLWKGLDSSVNFLSIIVDKETALNAFSLIINYAADNRIRLNLCSSTHPIVKGLSDQNIQAPGLVIFERSKNVPVFISSDPYKSWFEMQDKLDEFLAPYPKLPEIPLERFKDSPINDAERKEAESIEVNWKQFEVQYQDLIATLHYLLTIEIPRNPFLGNAELQTLKSFIHLMRRHGPGSVPVRRLFFRLDSWLRAQHQPVISTDKYLSKVDQFQTELGHPIPANVSYLACRGSKSHLRGFTCGLWTIFHILTVRAYKERKDDSKFDPVKEVLEPIHQFIVQFLSCEVCSKNFDKMAKEDGLLNQAPAYKVSEFSNGKLDKVAERRLNPKFDPMAGKVDKLEEIEAKILEQEDKMIGGWNAVDDEFRVVSDHHFHHFIWLSFIAIGLMIFYFQYRRNRSKFWKTFYYYNDYKV</sequence>
<evidence type="ECO:0000313" key="22">
    <source>
        <dbReference type="WBParaSite" id="scaffold7122_cov196.g11681"/>
    </source>
</evidence>
<dbReference type="SUPFAM" id="SSF69000">
    <property type="entry name" value="FAD-dependent thiol oxidase"/>
    <property type="match status" value="1"/>
</dbReference>
<dbReference type="PANTHER" id="PTHR16171">
    <property type="entry name" value="DNA REPAIR PROTEIN COMPLEMENTING XP-G CELLS-RELATED"/>
    <property type="match status" value="1"/>
</dbReference>
<protein>
    <recommendedName>
        <fullName evidence="18">Sulfhydryl oxidase</fullName>
        <ecNumber evidence="18">1.8.3.2</ecNumber>
    </recommendedName>
</protein>
<dbReference type="InterPro" id="IPR006085">
    <property type="entry name" value="XPG_DNA_repair_N"/>
</dbReference>
<dbReference type="SMART" id="SM00484">
    <property type="entry name" value="XPGI"/>
    <property type="match status" value="1"/>
</dbReference>
<dbReference type="InterPro" id="IPR036279">
    <property type="entry name" value="5-3_exonuclease_C_sf"/>
</dbReference>
<keyword evidence="18" id="KW-0472">Membrane</keyword>
<dbReference type="GO" id="GO:0046872">
    <property type="term" value="F:metal ion binding"/>
    <property type="evidence" value="ECO:0007669"/>
    <property type="project" value="UniProtKB-KW"/>
</dbReference>
<evidence type="ECO:0000256" key="6">
    <source>
        <dbReference type="ARBA" id="ARBA00022630"/>
    </source>
</evidence>
<keyword evidence="8" id="KW-0479">Metal-binding</keyword>
<dbReference type="Gene3D" id="1.20.120.310">
    <property type="entry name" value="ERV/ALR sulfhydryl oxidase domain"/>
    <property type="match status" value="1"/>
</dbReference>
<dbReference type="SMART" id="SM00279">
    <property type="entry name" value="HhH2"/>
    <property type="match status" value="1"/>
</dbReference>
<evidence type="ECO:0000256" key="11">
    <source>
        <dbReference type="ARBA" id="ARBA00022827"/>
    </source>
</evidence>
<dbReference type="CDD" id="cd09868">
    <property type="entry name" value="PIN_XPG_RAD2"/>
    <property type="match status" value="1"/>
</dbReference>
<dbReference type="GO" id="GO:0004520">
    <property type="term" value="F:DNA endonuclease activity"/>
    <property type="evidence" value="ECO:0007669"/>
    <property type="project" value="TreeGrafter"/>
</dbReference>
<dbReference type="Pfam" id="PF00867">
    <property type="entry name" value="XPG_I"/>
    <property type="match status" value="1"/>
</dbReference>
<evidence type="ECO:0000256" key="2">
    <source>
        <dbReference type="ARBA" id="ARBA00001974"/>
    </source>
</evidence>
<keyword evidence="7" id="KW-0540">Nuclease</keyword>
<dbReference type="InterPro" id="IPR036774">
    <property type="entry name" value="ERV/ALR_sulphydryl_oxid_sf"/>
</dbReference>
<dbReference type="SUPFAM" id="SSF52833">
    <property type="entry name" value="Thioredoxin-like"/>
    <property type="match status" value="1"/>
</dbReference>
<organism evidence="21 22">
    <name type="scientific">Meloidogyne javanica</name>
    <name type="common">Root-knot nematode worm</name>
    <dbReference type="NCBI Taxonomy" id="6303"/>
    <lineage>
        <taxon>Eukaryota</taxon>
        <taxon>Metazoa</taxon>
        <taxon>Ecdysozoa</taxon>
        <taxon>Nematoda</taxon>
        <taxon>Chromadorea</taxon>
        <taxon>Rhabditida</taxon>
        <taxon>Tylenchina</taxon>
        <taxon>Tylenchomorpha</taxon>
        <taxon>Tylenchoidea</taxon>
        <taxon>Meloidogynidae</taxon>
        <taxon>Meloidogyninae</taxon>
        <taxon>Meloidogyne</taxon>
        <taxon>Meloidogyne incognita group</taxon>
    </lineage>
</organism>
<evidence type="ECO:0000256" key="3">
    <source>
        <dbReference type="ARBA" id="ARBA00004123"/>
    </source>
</evidence>
<evidence type="ECO:0000256" key="17">
    <source>
        <dbReference type="ARBA" id="ARBA00048864"/>
    </source>
</evidence>
<evidence type="ECO:0000256" key="5">
    <source>
        <dbReference type="ARBA" id="ARBA00006041"/>
    </source>
</evidence>
<dbReference type="PROSITE" id="PS51324">
    <property type="entry name" value="ERV_ALR"/>
    <property type="match status" value="1"/>
</dbReference>
<evidence type="ECO:0000256" key="7">
    <source>
        <dbReference type="ARBA" id="ARBA00022722"/>
    </source>
</evidence>
<comment type="similarity">
    <text evidence="5">Belongs to the quiescin-sulfhydryl oxidase (QSOX) family.</text>
</comment>
<keyword evidence="11 18" id="KW-0274">FAD</keyword>
<feature type="domain" description="ERV/ALR sulfhydryl oxidase" evidence="19">
    <location>
        <begin position="1017"/>
        <end position="1118"/>
    </location>
</feature>
<name>A0A915N5T2_MELJA</name>
<keyword evidence="16" id="KW-0539">Nucleus</keyword>
<dbReference type="InterPro" id="IPR029060">
    <property type="entry name" value="PIN-like_dom_sf"/>
</dbReference>
<dbReference type="InterPro" id="IPR036249">
    <property type="entry name" value="Thioredoxin-like_sf"/>
</dbReference>
<keyword evidence="18" id="KW-0812">Transmembrane</keyword>
<dbReference type="WBParaSite" id="scaffold7122_cov196.g11681">
    <property type="protein sequence ID" value="scaffold7122_cov196.g11681"/>
    <property type="gene ID" value="scaffold7122_cov196.g11681"/>
</dbReference>
<accession>A0A915N5T2</accession>
<dbReference type="InterPro" id="IPR006084">
    <property type="entry name" value="XPG/Rad2"/>
</dbReference>
<dbReference type="Proteomes" id="UP000887561">
    <property type="component" value="Unplaced"/>
</dbReference>
<dbReference type="Gene3D" id="1.20.120.1960">
    <property type="entry name" value="QSOX sulfhydryl oxidase domain"/>
    <property type="match status" value="1"/>
</dbReference>